<evidence type="ECO:0000313" key="2">
    <source>
        <dbReference type="WBParaSite" id="ACRNAN_Path_1120.g4328.t1"/>
    </source>
</evidence>
<accession>A0A914BVW1</accession>
<dbReference type="WBParaSite" id="ACRNAN_Path_1120.g4328.t1">
    <property type="protein sequence ID" value="ACRNAN_Path_1120.g4328.t1"/>
    <property type="gene ID" value="ACRNAN_Path_1120.g4328"/>
</dbReference>
<organism evidence="1 2">
    <name type="scientific">Acrobeloides nanus</name>
    <dbReference type="NCBI Taxonomy" id="290746"/>
    <lineage>
        <taxon>Eukaryota</taxon>
        <taxon>Metazoa</taxon>
        <taxon>Ecdysozoa</taxon>
        <taxon>Nematoda</taxon>
        <taxon>Chromadorea</taxon>
        <taxon>Rhabditida</taxon>
        <taxon>Tylenchina</taxon>
        <taxon>Cephalobomorpha</taxon>
        <taxon>Cephaloboidea</taxon>
        <taxon>Cephalobidae</taxon>
        <taxon>Acrobeloides</taxon>
    </lineage>
</organism>
<reference evidence="2" key="1">
    <citation type="submission" date="2022-11" db="UniProtKB">
        <authorList>
            <consortium name="WormBaseParasite"/>
        </authorList>
    </citation>
    <scope>IDENTIFICATION</scope>
</reference>
<dbReference type="PANTHER" id="PTHR35014:SF1">
    <property type="entry name" value="INFECTION RESPONSE PROTEIN"/>
    <property type="match status" value="1"/>
</dbReference>
<dbReference type="AlphaFoldDB" id="A0A914BVW1"/>
<keyword evidence="1" id="KW-1185">Reference proteome</keyword>
<name>A0A914BVW1_9BILA</name>
<protein>
    <submittedName>
        <fullName evidence="2">Uncharacterized protein</fullName>
    </submittedName>
</protein>
<dbReference type="Proteomes" id="UP000887540">
    <property type="component" value="Unplaced"/>
</dbReference>
<proteinExistence type="predicted"/>
<evidence type="ECO:0000313" key="1">
    <source>
        <dbReference type="Proteomes" id="UP000887540"/>
    </source>
</evidence>
<sequence>MVDGAIRPRILLPFPGLMSGWSLAQTTPRPCPAAGITQIQTCYMAFFEKWNFTTVPPYLTWVQARDQFFTNNGVTGFKTMCPWMMTRKQCIGQYDPTCATGDVWMAALGVPMTDAYDYLSQYGIDNWDCNPSTGYNDTVANFYCLDNVRQYHQSDILACVNSYNTSIQQNGFSCSILGTYIKCVTAVYTKYCNAMGGYVGCSIAEAGAFEDIGYCASQIPPCVRPNGFLGISEKIIRKKKIIF</sequence>
<dbReference type="PANTHER" id="PTHR35014">
    <property type="entry name" value="INFECTION RESPONSE PROTEIN-RELATED"/>
    <property type="match status" value="1"/>
</dbReference>